<evidence type="ECO:0000313" key="2">
    <source>
        <dbReference type="EMBL" id="KAF2800248.1"/>
    </source>
</evidence>
<feature type="compositionally biased region" description="Polar residues" evidence="1">
    <location>
        <begin position="1"/>
        <end position="11"/>
    </location>
</feature>
<feature type="compositionally biased region" description="Low complexity" evidence="1">
    <location>
        <begin position="189"/>
        <end position="201"/>
    </location>
</feature>
<organism evidence="2 3">
    <name type="scientific">Melanomma pulvis-pyrius CBS 109.77</name>
    <dbReference type="NCBI Taxonomy" id="1314802"/>
    <lineage>
        <taxon>Eukaryota</taxon>
        <taxon>Fungi</taxon>
        <taxon>Dikarya</taxon>
        <taxon>Ascomycota</taxon>
        <taxon>Pezizomycotina</taxon>
        <taxon>Dothideomycetes</taxon>
        <taxon>Pleosporomycetidae</taxon>
        <taxon>Pleosporales</taxon>
        <taxon>Melanommataceae</taxon>
        <taxon>Melanomma</taxon>
    </lineage>
</organism>
<evidence type="ECO:0000313" key="3">
    <source>
        <dbReference type="Proteomes" id="UP000799757"/>
    </source>
</evidence>
<protein>
    <submittedName>
        <fullName evidence="2">Uncharacterized protein</fullName>
    </submittedName>
</protein>
<feature type="compositionally biased region" description="Polar residues" evidence="1">
    <location>
        <begin position="263"/>
        <end position="274"/>
    </location>
</feature>
<accession>A0A6A6XVG9</accession>
<dbReference type="EMBL" id="MU001750">
    <property type="protein sequence ID" value="KAF2800248.1"/>
    <property type="molecule type" value="Genomic_DNA"/>
</dbReference>
<name>A0A6A6XVG9_9PLEO</name>
<evidence type="ECO:0000256" key="1">
    <source>
        <dbReference type="SAM" id="MobiDB-lite"/>
    </source>
</evidence>
<feature type="compositionally biased region" description="Polar residues" evidence="1">
    <location>
        <begin position="326"/>
        <end position="339"/>
    </location>
</feature>
<feature type="region of interest" description="Disordered" evidence="1">
    <location>
        <begin position="40"/>
        <end position="83"/>
    </location>
</feature>
<feature type="region of interest" description="Disordered" evidence="1">
    <location>
        <begin position="1"/>
        <end position="24"/>
    </location>
</feature>
<proteinExistence type="predicted"/>
<feature type="region of interest" description="Disordered" evidence="1">
    <location>
        <begin position="309"/>
        <end position="339"/>
    </location>
</feature>
<gene>
    <name evidence="2" type="ORF">K505DRAFT_355816</name>
</gene>
<reference evidence="2" key="1">
    <citation type="journal article" date="2020" name="Stud. Mycol.">
        <title>101 Dothideomycetes genomes: a test case for predicting lifestyles and emergence of pathogens.</title>
        <authorList>
            <person name="Haridas S."/>
            <person name="Albert R."/>
            <person name="Binder M."/>
            <person name="Bloem J."/>
            <person name="Labutti K."/>
            <person name="Salamov A."/>
            <person name="Andreopoulos B."/>
            <person name="Baker S."/>
            <person name="Barry K."/>
            <person name="Bills G."/>
            <person name="Bluhm B."/>
            <person name="Cannon C."/>
            <person name="Castanera R."/>
            <person name="Culley D."/>
            <person name="Daum C."/>
            <person name="Ezra D."/>
            <person name="Gonzalez J."/>
            <person name="Henrissat B."/>
            <person name="Kuo A."/>
            <person name="Liang C."/>
            <person name="Lipzen A."/>
            <person name="Lutzoni F."/>
            <person name="Magnuson J."/>
            <person name="Mondo S."/>
            <person name="Nolan M."/>
            <person name="Ohm R."/>
            <person name="Pangilinan J."/>
            <person name="Park H.-J."/>
            <person name="Ramirez L."/>
            <person name="Alfaro M."/>
            <person name="Sun H."/>
            <person name="Tritt A."/>
            <person name="Yoshinaga Y."/>
            <person name="Zwiers L.-H."/>
            <person name="Turgeon B."/>
            <person name="Goodwin S."/>
            <person name="Spatafora J."/>
            <person name="Crous P."/>
            <person name="Grigoriev I."/>
        </authorList>
    </citation>
    <scope>NUCLEOTIDE SEQUENCE</scope>
    <source>
        <strain evidence="2">CBS 109.77</strain>
    </source>
</reference>
<feature type="compositionally biased region" description="Low complexity" evidence="1">
    <location>
        <begin position="315"/>
        <end position="325"/>
    </location>
</feature>
<feature type="region of interest" description="Disordered" evidence="1">
    <location>
        <begin position="180"/>
        <end position="279"/>
    </location>
</feature>
<sequence length="403" mass="43630">MSPIQNLNAGSCSAKRLPTQTTPYPSPARVAGHYSQLGLARTPSATLKRPPVTPATRNSNASRPGMPPVTPATAGSNASRPGIPPLLRGRGWGIGVDTPSLAHHALPPASYFMNRALLMHDASIMARSTLFNATAAPGGLPLAATRSPDGRRASMPLNVGPGPSQLPPNMNFGSRPLSYTARKGRKMPSRSLVTASVSSSRKTTPLVMRSRTPLEKSTTAGANLQNTNKAESAVPVKTYVEISDDETPQDNSTRNRKKPVQANVHSNPTPSSAPTCRRRRFVIVDDDDDEDEDNDYALLKTPSVTRSFTRKRYRSPSTSSSSDGSLAQTAQNTTPPQLTSVRTAMGEANWTEYVGLTESFIDGKMSELEFGRMASRIFRVEHAGTRDRIQRLVLKMVRDQREE</sequence>
<dbReference type="Proteomes" id="UP000799757">
    <property type="component" value="Unassembled WGS sequence"/>
</dbReference>
<keyword evidence="3" id="KW-1185">Reference proteome</keyword>
<dbReference type="AlphaFoldDB" id="A0A6A6XVG9"/>
<feature type="compositionally biased region" description="Polar residues" evidence="1">
    <location>
        <begin position="215"/>
        <end position="230"/>
    </location>
</feature>